<name>K9P5J0_CYAGP</name>
<accession>K9P5J0</accession>
<evidence type="ECO:0000313" key="2">
    <source>
        <dbReference type="Proteomes" id="UP000010388"/>
    </source>
</evidence>
<evidence type="ECO:0000313" key="1">
    <source>
        <dbReference type="EMBL" id="AFY27976.1"/>
    </source>
</evidence>
<proteinExistence type="predicted"/>
<gene>
    <name evidence="1" type="ordered locus">Cyagr_0789</name>
</gene>
<dbReference type="HOGENOM" id="CLU_135567_1_0_3"/>
<protein>
    <recommendedName>
        <fullName evidence="3">CsbD-like domain-containing protein</fullName>
    </recommendedName>
</protein>
<dbReference type="KEGG" id="cgc:Cyagr_0789"/>
<dbReference type="PATRIC" id="fig|292564.3.peg.738"/>
<dbReference type="SUPFAM" id="SSF69047">
    <property type="entry name" value="Hypothetical protein YjbJ"/>
    <property type="match status" value="1"/>
</dbReference>
<dbReference type="Proteomes" id="UP000010388">
    <property type="component" value="Chromosome"/>
</dbReference>
<dbReference type="AlphaFoldDB" id="K9P5J0"/>
<reference evidence="2" key="1">
    <citation type="journal article" date="2013" name="Proc. Natl. Acad. Sci. U.S.A.">
        <title>Improving the coverage of the cyanobacterial phylum using diversity-driven genome sequencing.</title>
        <authorList>
            <person name="Shih P.M."/>
            <person name="Wu D."/>
            <person name="Latifi A."/>
            <person name="Axen S.D."/>
            <person name="Fewer D.P."/>
            <person name="Talla E."/>
            <person name="Calteau A."/>
            <person name="Cai F."/>
            <person name="Tandeau de Marsac N."/>
            <person name="Rippka R."/>
            <person name="Herdman M."/>
            <person name="Sivonen K."/>
            <person name="Coursin T."/>
            <person name="Laurent T."/>
            <person name="Goodwin L."/>
            <person name="Nolan M."/>
            <person name="Davenport K.W."/>
            <person name="Han C.S."/>
            <person name="Rubin E.M."/>
            <person name="Eisen J.A."/>
            <person name="Woyke T."/>
            <person name="Gugger M."/>
            <person name="Kerfeld C.A."/>
        </authorList>
    </citation>
    <scope>NUCLEOTIDE SEQUENCE [LARGE SCALE GENOMIC DNA]</scope>
    <source>
        <strain evidence="2">ATCC 27147 / PCC 6307</strain>
    </source>
</reference>
<dbReference type="InterPro" id="IPR036629">
    <property type="entry name" value="YjbJ_sf"/>
</dbReference>
<dbReference type="OrthoDB" id="9949324at2"/>
<dbReference type="EMBL" id="CP003495">
    <property type="protein sequence ID" value="AFY27976.1"/>
    <property type="molecule type" value="Genomic_DNA"/>
</dbReference>
<sequence>MSNKIDAAAKDAEGKIQSAVGSITGDKGQQIKGEAKQVQADTMKAEAKVKEEAKKAARKVEDAME</sequence>
<evidence type="ECO:0008006" key="3">
    <source>
        <dbReference type="Google" id="ProtNLM"/>
    </source>
</evidence>
<dbReference type="STRING" id="292564.Cyagr_0789"/>
<organism evidence="1 2">
    <name type="scientific">Cyanobium gracile (strain ATCC 27147 / PCC 6307)</name>
    <dbReference type="NCBI Taxonomy" id="292564"/>
    <lineage>
        <taxon>Bacteria</taxon>
        <taxon>Bacillati</taxon>
        <taxon>Cyanobacteriota</taxon>
        <taxon>Cyanophyceae</taxon>
        <taxon>Synechococcales</taxon>
        <taxon>Prochlorococcaceae</taxon>
        <taxon>Cyanobium</taxon>
    </lineage>
</organism>
<dbReference type="RefSeq" id="WP_015108430.1">
    <property type="nucleotide sequence ID" value="NC_019675.1"/>
</dbReference>